<reference evidence="3 4" key="1">
    <citation type="submission" date="2007-04" db="EMBL/GenBank/DDBJ databases">
        <authorList>
            <person name="Fulton L."/>
            <person name="Clifton S."/>
            <person name="Fulton B."/>
            <person name="Xu J."/>
            <person name="Minx P."/>
            <person name="Pepin K.H."/>
            <person name="Johnson M."/>
            <person name="Thiruvilangam P."/>
            <person name="Bhonagiri V."/>
            <person name="Nash W.E."/>
            <person name="Mardis E.R."/>
            <person name="Wilson R.K."/>
        </authorList>
    </citation>
    <scope>NUCLEOTIDE SEQUENCE [LARGE SCALE GENOMIC DNA]</scope>
    <source>
        <strain evidence="3 4">ATCC 29799</strain>
    </source>
</reference>
<proteinExistence type="predicted"/>
<name>A6NXY4_9FIRM</name>
<evidence type="ECO:0000259" key="2">
    <source>
        <dbReference type="Pfam" id="PF08486"/>
    </source>
</evidence>
<dbReference type="STRING" id="411467.BACCAP_03080"/>
<dbReference type="OrthoDB" id="9794671at2"/>
<dbReference type="PANTHER" id="PTHR30032">
    <property type="entry name" value="N-ACETYLMURAMOYL-L-ALANINE AMIDASE-RELATED"/>
    <property type="match status" value="1"/>
</dbReference>
<dbReference type="PANTHER" id="PTHR30032:SF4">
    <property type="entry name" value="AMIDASE ENHANCER"/>
    <property type="match status" value="1"/>
</dbReference>
<evidence type="ECO:0000256" key="1">
    <source>
        <dbReference type="SAM" id="MobiDB-lite"/>
    </source>
</evidence>
<feature type="domain" description="Sporulation stage II protein D amidase enhancer LytB N-terminal" evidence="2">
    <location>
        <begin position="70"/>
        <end position="169"/>
    </location>
</feature>
<evidence type="ECO:0000313" key="4">
    <source>
        <dbReference type="Proteomes" id="UP000003639"/>
    </source>
</evidence>
<dbReference type="AlphaFoldDB" id="A6NXY4"/>
<organism evidence="3 4">
    <name type="scientific">Pseudoflavonifractor capillosus ATCC 29799</name>
    <dbReference type="NCBI Taxonomy" id="411467"/>
    <lineage>
        <taxon>Bacteria</taxon>
        <taxon>Bacillati</taxon>
        <taxon>Bacillota</taxon>
        <taxon>Clostridia</taxon>
        <taxon>Eubacteriales</taxon>
        <taxon>Oscillospiraceae</taxon>
        <taxon>Pseudoflavonifractor</taxon>
    </lineage>
</organism>
<dbReference type="GO" id="GO:0030435">
    <property type="term" value="P:sporulation resulting in formation of a cellular spore"/>
    <property type="evidence" value="ECO:0007669"/>
    <property type="project" value="InterPro"/>
</dbReference>
<gene>
    <name evidence="3" type="primary">spoIID</name>
    <name evidence="3" type="ORF">BACCAP_03080</name>
</gene>
<dbReference type="Proteomes" id="UP000003639">
    <property type="component" value="Unassembled WGS sequence"/>
</dbReference>
<dbReference type="InterPro" id="IPR051922">
    <property type="entry name" value="Bact_Sporulation_Assoc"/>
</dbReference>
<protein>
    <submittedName>
        <fullName evidence="3">Stage II sporulation protein D</fullName>
    </submittedName>
</protein>
<keyword evidence="4" id="KW-1185">Reference proteome</keyword>
<dbReference type="eggNOG" id="COG2385">
    <property type="taxonomic scope" value="Bacteria"/>
</dbReference>
<feature type="region of interest" description="Disordered" evidence="1">
    <location>
        <begin position="27"/>
        <end position="57"/>
    </location>
</feature>
<reference evidence="3 4" key="2">
    <citation type="submission" date="2007-06" db="EMBL/GenBank/DDBJ databases">
        <title>Draft genome sequence of Pseudoflavonifractor capillosus ATCC 29799.</title>
        <authorList>
            <person name="Sudarsanam P."/>
            <person name="Ley R."/>
            <person name="Guruge J."/>
            <person name="Turnbaugh P.J."/>
            <person name="Mahowald M."/>
            <person name="Liep D."/>
            <person name="Gordon J."/>
        </authorList>
    </citation>
    <scope>NUCLEOTIDE SEQUENCE [LARGE SCALE GENOMIC DNA]</scope>
    <source>
        <strain evidence="3 4">ATCC 29799</strain>
    </source>
</reference>
<dbReference type="InterPro" id="IPR013693">
    <property type="entry name" value="SpoIID/LytB_N"/>
</dbReference>
<dbReference type="EMBL" id="AAXG02000028">
    <property type="protein sequence ID" value="EDM99154.1"/>
    <property type="molecule type" value="Genomic_DNA"/>
</dbReference>
<comment type="caution">
    <text evidence="3">The sequence shown here is derived from an EMBL/GenBank/DDBJ whole genome shotgun (WGS) entry which is preliminary data.</text>
</comment>
<dbReference type="Pfam" id="PF08486">
    <property type="entry name" value="SpoIID"/>
    <property type="match status" value="1"/>
</dbReference>
<dbReference type="InterPro" id="IPR014225">
    <property type="entry name" value="Spore_II_D_firmicutes"/>
</dbReference>
<accession>A6NXY4</accession>
<dbReference type="GO" id="GO:0030288">
    <property type="term" value="C:outer membrane-bounded periplasmic space"/>
    <property type="evidence" value="ECO:0007669"/>
    <property type="project" value="TreeGrafter"/>
</dbReference>
<dbReference type="RefSeq" id="WP_006573591.1">
    <property type="nucleotide sequence ID" value="NZ_AAXG02000028.1"/>
</dbReference>
<dbReference type="NCBIfam" id="TIGR02870">
    <property type="entry name" value="spore_II_D"/>
    <property type="match status" value="1"/>
</dbReference>
<dbReference type="InterPro" id="IPR013486">
    <property type="entry name" value="SpoIID/LytB"/>
</dbReference>
<dbReference type="NCBIfam" id="TIGR02669">
    <property type="entry name" value="SpoIID_LytB"/>
    <property type="match status" value="1"/>
</dbReference>
<evidence type="ECO:0000313" key="3">
    <source>
        <dbReference type="EMBL" id="EDM99154.1"/>
    </source>
</evidence>
<sequence length="338" mass="35017">MRRAAAVGLGLLALLFLLPLLFPGSEGEKADTPEPTGTLPLDRTVVSPPPAEGAGADETTSIRVKLSDGTVTEMTMADYLWRVVAAEMPASFEPEALKAQAVAARTYAAAKMAAGEANHPDADMCTDISCCQAYITPQDAAANWGTSASSYEAKISAAVADTSGVIATYGGQPIQAVFFSSAAGRTADAVEVWGNDVPYLTGVESPEGEEVPNYHSTVTVPVEEFRTTLLSQVTGADLSGDPSGWFGTPVLASNGGVTSIPVGGVSVTGAALRALFGLRSTVFTVQADSTAVTFSVTGYGHGVGMSQYGANAMAKEGKSYEEILKWYYTGVELEQMTG</sequence>